<proteinExistence type="predicted"/>
<keyword evidence="1" id="KW-0812">Transmembrane</keyword>
<dbReference type="InterPro" id="IPR053202">
    <property type="entry name" value="EGF_Rcpt_Signaling_Reg"/>
</dbReference>
<dbReference type="GO" id="GO:0005789">
    <property type="term" value="C:endoplasmic reticulum membrane"/>
    <property type="evidence" value="ECO:0007669"/>
    <property type="project" value="TreeGrafter"/>
</dbReference>
<comment type="caution">
    <text evidence="3">The sequence shown here is derived from an EMBL/GenBank/DDBJ whole genome shotgun (WGS) entry which is preliminary data.</text>
</comment>
<evidence type="ECO:0000313" key="3">
    <source>
        <dbReference type="EMBL" id="KAK8728453.1"/>
    </source>
</evidence>
<dbReference type="GO" id="GO:0016197">
    <property type="term" value="P:endosomal transport"/>
    <property type="evidence" value="ECO:0007669"/>
    <property type="project" value="TreeGrafter"/>
</dbReference>
<keyword evidence="1" id="KW-1133">Transmembrane helix</keyword>
<dbReference type="Pfam" id="PF05050">
    <property type="entry name" value="Methyltransf_21"/>
    <property type="match status" value="1"/>
</dbReference>
<keyword evidence="1" id="KW-0472">Membrane</keyword>
<dbReference type="Gene3D" id="3.40.50.150">
    <property type="entry name" value="Vaccinia Virus protein VP39"/>
    <property type="match status" value="1"/>
</dbReference>
<dbReference type="GO" id="GO:0006888">
    <property type="term" value="P:endoplasmic reticulum to Golgi vesicle-mediated transport"/>
    <property type="evidence" value="ECO:0007669"/>
    <property type="project" value="TreeGrafter"/>
</dbReference>
<dbReference type="AlphaFoldDB" id="A0AAW0WLF4"/>
<sequence length="297" mass="33549">METRSRKWLRLPDAVKVIFVVFIVLTIYGISNNKSPLKILSIHSREDRASVAQQRTLTEKTFQGLDQDDPALVTYIKHLINSPTNKPYNLSEPQKIHFSQFGQSSYADTSILNGMKDGFFVEVGAVDGEYLSNSLYFERNRGWTGLLIEAFPETYKQLLSKQRKAYSINAALALNNVSSGVIFTPSGPKGVLGQIGNSTSAIKVKAFPLYSILLALNVTVVDFFSLDIEGVEMKVLRTIPWDKIKFRLMCVEINHIPEGANVLIEYMKLQGYKFLGIRDIDAWFGWPDLLKQTMKNI</sequence>
<feature type="domain" description="Methyltransferase FkbM" evidence="2">
    <location>
        <begin position="122"/>
        <end position="274"/>
    </location>
</feature>
<dbReference type="SUPFAM" id="SSF53335">
    <property type="entry name" value="S-adenosyl-L-methionine-dependent methyltransferases"/>
    <property type="match status" value="1"/>
</dbReference>
<organism evidence="3 4">
    <name type="scientific">Cherax quadricarinatus</name>
    <name type="common">Australian red claw crayfish</name>
    <dbReference type="NCBI Taxonomy" id="27406"/>
    <lineage>
        <taxon>Eukaryota</taxon>
        <taxon>Metazoa</taxon>
        <taxon>Ecdysozoa</taxon>
        <taxon>Arthropoda</taxon>
        <taxon>Crustacea</taxon>
        <taxon>Multicrustacea</taxon>
        <taxon>Malacostraca</taxon>
        <taxon>Eumalacostraca</taxon>
        <taxon>Eucarida</taxon>
        <taxon>Decapoda</taxon>
        <taxon>Pleocyemata</taxon>
        <taxon>Astacidea</taxon>
        <taxon>Parastacoidea</taxon>
        <taxon>Parastacidae</taxon>
        <taxon>Cherax</taxon>
    </lineage>
</organism>
<evidence type="ECO:0000313" key="4">
    <source>
        <dbReference type="Proteomes" id="UP001445076"/>
    </source>
</evidence>
<evidence type="ECO:0000259" key="2">
    <source>
        <dbReference type="Pfam" id="PF05050"/>
    </source>
</evidence>
<dbReference type="PANTHER" id="PTHR34009">
    <property type="entry name" value="PROTEIN STAR"/>
    <property type="match status" value="1"/>
</dbReference>
<feature type="transmembrane region" description="Helical" evidence="1">
    <location>
        <begin position="14"/>
        <end position="31"/>
    </location>
</feature>
<evidence type="ECO:0000256" key="1">
    <source>
        <dbReference type="SAM" id="Phobius"/>
    </source>
</evidence>
<gene>
    <name evidence="3" type="ORF">OTU49_009313</name>
</gene>
<protein>
    <recommendedName>
        <fullName evidence="2">Methyltransferase FkbM domain-containing protein</fullName>
    </recommendedName>
</protein>
<reference evidence="3 4" key="1">
    <citation type="journal article" date="2024" name="BMC Genomics">
        <title>Genome assembly of redclaw crayfish (Cherax quadricarinatus) provides insights into its immune adaptation and hypoxia tolerance.</title>
        <authorList>
            <person name="Liu Z."/>
            <person name="Zheng J."/>
            <person name="Li H."/>
            <person name="Fang K."/>
            <person name="Wang S."/>
            <person name="He J."/>
            <person name="Zhou D."/>
            <person name="Weng S."/>
            <person name="Chi M."/>
            <person name="Gu Z."/>
            <person name="He J."/>
            <person name="Li F."/>
            <person name="Wang M."/>
        </authorList>
    </citation>
    <scope>NUCLEOTIDE SEQUENCE [LARGE SCALE GENOMIC DNA]</scope>
    <source>
        <strain evidence="3">ZL_2023a</strain>
    </source>
</reference>
<dbReference type="GO" id="GO:0031902">
    <property type="term" value="C:late endosome membrane"/>
    <property type="evidence" value="ECO:0007669"/>
    <property type="project" value="TreeGrafter"/>
</dbReference>
<dbReference type="PANTHER" id="PTHR34009:SF2">
    <property type="entry name" value="PROTEIN STAR"/>
    <property type="match status" value="1"/>
</dbReference>
<accession>A0AAW0WLF4</accession>
<dbReference type="InterPro" id="IPR006342">
    <property type="entry name" value="FkbM_mtfrase"/>
</dbReference>
<dbReference type="Proteomes" id="UP001445076">
    <property type="component" value="Unassembled WGS sequence"/>
</dbReference>
<dbReference type="GO" id="GO:0005794">
    <property type="term" value="C:Golgi apparatus"/>
    <property type="evidence" value="ECO:0007669"/>
    <property type="project" value="TreeGrafter"/>
</dbReference>
<dbReference type="GO" id="GO:0005886">
    <property type="term" value="C:plasma membrane"/>
    <property type="evidence" value="ECO:0007669"/>
    <property type="project" value="TreeGrafter"/>
</dbReference>
<name>A0AAW0WLF4_CHEQU</name>
<dbReference type="InterPro" id="IPR029063">
    <property type="entry name" value="SAM-dependent_MTases_sf"/>
</dbReference>
<dbReference type="EMBL" id="JARKIK010000072">
    <property type="protein sequence ID" value="KAK8728453.1"/>
    <property type="molecule type" value="Genomic_DNA"/>
</dbReference>
<keyword evidence="4" id="KW-1185">Reference proteome</keyword>